<protein>
    <submittedName>
        <fullName evidence="2">Uncharacterized protein</fullName>
    </submittedName>
</protein>
<dbReference type="Proteomes" id="UP001172673">
    <property type="component" value="Unassembled WGS sequence"/>
</dbReference>
<dbReference type="AlphaFoldDB" id="A0AA38XA51"/>
<feature type="transmembrane region" description="Helical" evidence="1">
    <location>
        <begin position="134"/>
        <end position="156"/>
    </location>
</feature>
<sequence length="324" mass="35130">MNNTTLVNITLRGIDATKHAFAATANITTLNSTTTCALSPHARALSSVLTGFVGTIFTGLTGGYHVAFMVGWVCWFALLRNVLVSVYQLYSVFCLELPEGGEHFFKFLDHFYKHDLRGWNDDFFRGAVVEQVSFLGWLGWMYTTLYSPVIQVMWLLENWGKASTGLKIARAIGVGVAALPSTFDTRARYGRALGRLCGSPAAWLFGALTAASSITLTGVSVIELGLAASELGTKAWWAAFYVVFTLIWAYASLVFASPHDEAKHLRGWGGRLGGALMGAFAGLFVATPAFGVMMAAQYHPGVGLSAYLRCEGVTLWQKMVAILP</sequence>
<name>A0AA38XA51_9EURO</name>
<organism evidence="2 3">
    <name type="scientific">Cladophialophora chaetospira</name>
    <dbReference type="NCBI Taxonomy" id="386627"/>
    <lineage>
        <taxon>Eukaryota</taxon>
        <taxon>Fungi</taxon>
        <taxon>Dikarya</taxon>
        <taxon>Ascomycota</taxon>
        <taxon>Pezizomycotina</taxon>
        <taxon>Eurotiomycetes</taxon>
        <taxon>Chaetothyriomycetidae</taxon>
        <taxon>Chaetothyriales</taxon>
        <taxon>Herpotrichiellaceae</taxon>
        <taxon>Cladophialophora</taxon>
    </lineage>
</organism>
<evidence type="ECO:0000256" key="1">
    <source>
        <dbReference type="SAM" id="Phobius"/>
    </source>
</evidence>
<accession>A0AA38XA51</accession>
<feature type="transmembrane region" description="Helical" evidence="1">
    <location>
        <begin position="48"/>
        <end position="78"/>
    </location>
</feature>
<feature type="transmembrane region" description="Helical" evidence="1">
    <location>
        <begin position="235"/>
        <end position="255"/>
    </location>
</feature>
<dbReference type="EMBL" id="JAPDRK010000008">
    <property type="protein sequence ID" value="KAJ9609638.1"/>
    <property type="molecule type" value="Genomic_DNA"/>
</dbReference>
<evidence type="ECO:0000313" key="2">
    <source>
        <dbReference type="EMBL" id="KAJ9609638.1"/>
    </source>
</evidence>
<keyword evidence="3" id="KW-1185">Reference proteome</keyword>
<keyword evidence="1" id="KW-0472">Membrane</keyword>
<feature type="transmembrane region" description="Helical" evidence="1">
    <location>
        <begin position="275"/>
        <end position="296"/>
    </location>
</feature>
<reference evidence="2" key="1">
    <citation type="submission" date="2022-10" db="EMBL/GenBank/DDBJ databases">
        <title>Culturing micro-colonial fungi from biological soil crusts in the Mojave desert and describing Neophaeococcomyces mojavensis, and introducing the new genera and species Taxawa tesnikishii.</title>
        <authorList>
            <person name="Kurbessoian T."/>
            <person name="Stajich J.E."/>
        </authorList>
    </citation>
    <scope>NUCLEOTIDE SEQUENCE</scope>
    <source>
        <strain evidence="2">TK_41</strain>
    </source>
</reference>
<comment type="caution">
    <text evidence="2">The sequence shown here is derived from an EMBL/GenBank/DDBJ whole genome shotgun (WGS) entry which is preliminary data.</text>
</comment>
<evidence type="ECO:0000313" key="3">
    <source>
        <dbReference type="Proteomes" id="UP001172673"/>
    </source>
</evidence>
<keyword evidence="1" id="KW-0812">Transmembrane</keyword>
<proteinExistence type="predicted"/>
<feature type="transmembrane region" description="Helical" evidence="1">
    <location>
        <begin position="203"/>
        <end position="228"/>
    </location>
</feature>
<gene>
    <name evidence="2" type="ORF">H2200_005966</name>
</gene>
<keyword evidence="1" id="KW-1133">Transmembrane helix</keyword>